<organism evidence="2 3">
    <name type="scientific">Acetobacter ascendens</name>
    <dbReference type="NCBI Taxonomy" id="481146"/>
    <lineage>
        <taxon>Bacteria</taxon>
        <taxon>Pseudomonadati</taxon>
        <taxon>Pseudomonadota</taxon>
        <taxon>Alphaproteobacteria</taxon>
        <taxon>Acetobacterales</taxon>
        <taxon>Acetobacteraceae</taxon>
        <taxon>Acetobacter</taxon>
    </lineage>
</organism>
<dbReference type="InterPro" id="IPR005119">
    <property type="entry name" value="LysR_subst-bd"/>
</dbReference>
<dbReference type="Gene3D" id="3.40.190.10">
    <property type="entry name" value="Periplasmic binding protein-like II"/>
    <property type="match status" value="2"/>
</dbReference>
<evidence type="ECO:0000313" key="2">
    <source>
        <dbReference type="EMBL" id="ARW09818.1"/>
    </source>
</evidence>
<dbReference type="EMBL" id="CP021524">
    <property type="protein sequence ID" value="ARW09818.1"/>
    <property type="molecule type" value="Genomic_DNA"/>
</dbReference>
<reference evidence="2 3" key="1">
    <citation type="submission" date="2017-05" db="EMBL/GenBank/DDBJ databases">
        <title>Genome sequence of Acetobacter pasteurianus subsp. ascendens strain SRCM101447.</title>
        <authorList>
            <person name="Cho S.H."/>
        </authorList>
    </citation>
    <scope>NUCLEOTIDE SEQUENCE [LARGE SCALE GENOMIC DNA]</scope>
    <source>
        <strain evidence="2 3">SRCM101447</strain>
    </source>
</reference>
<protein>
    <recommendedName>
        <fullName evidence="1">LysR substrate-binding domain-containing protein</fullName>
    </recommendedName>
</protein>
<evidence type="ECO:0000259" key="1">
    <source>
        <dbReference type="Pfam" id="PF03466"/>
    </source>
</evidence>
<accession>A0A1Y0V296</accession>
<dbReference type="SUPFAM" id="SSF53850">
    <property type="entry name" value="Periplasmic binding protein-like II"/>
    <property type="match status" value="1"/>
</dbReference>
<gene>
    <name evidence="2" type="ORF">S101447_00716</name>
</gene>
<name>A0A1Y0V296_9PROT</name>
<dbReference type="Pfam" id="PF03466">
    <property type="entry name" value="LysR_substrate"/>
    <property type="match status" value="1"/>
</dbReference>
<dbReference type="Proteomes" id="UP000195633">
    <property type="component" value="Chromosome"/>
</dbReference>
<proteinExistence type="predicted"/>
<sequence>MAEQGFVPRAIQTVESYDVIRACVHDGIGISCFPKTIFAQKEPVDVRVLAVQGLRPAPVYCVWRRNGAKPLLRRFINTICPSETD</sequence>
<feature type="domain" description="LysR substrate-binding" evidence="1">
    <location>
        <begin position="2"/>
        <end position="78"/>
    </location>
</feature>
<dbReference type="AlphaFoldDB" id="A0A1Y0V296"/>
<evidence type="ECO:0000313" key="3">
    <source>
        <dbReference type="Proteomes" id="UP000195633"/>
    </source>
</evidence>